<keyword evidence="1" id="KW-0479">Metal-binding</keyword>
<reference evidence="5 6" key="1">
    <citation type="submission" date="2021-02" db="EMBL/GenBank/DDBJ databases">
        <title>Variation within the Batrachochytrium salamandrivorans European outbreak.</title>
        <authorList>
            <person name="Kelly M."/>
            <person name="Pasmans F."/>
            <person name="Shea T.P."/>
            <person name="Munoz J.F."/>
            <person name="Carranza S."/>
            <person name="Cuomo C.A."/>
            <person name="Martel A."/>
        </authorList>
    </citation>
    <scope>NUCLEOTIDE SEQUENCE [LARGE SCALE GENOMIC DNA]</scope>
    <source>
        <strain evidence="5 6">AMFP18/2</strain>
    </source>
</reference>
<name>A0ABQ8FH30_9FUNG</name>
<evidence type="ECO:0000256" key="4">
    <source>
        <dbReference type="SAM" id="MobiDB-lite"/>
    </source>
</evidence>
<dbReference type="InterPro" id="IPR014710">
    <property type="entry name" value="RmlC-like_jellyroll"/>
</dbReference>
<evidence type="ECO:0000256" key="1">
    <source>
        <dbReference type="ARBA" id="ARBA00022723"/>
    </source>
</evidence>
<proteinExistence type="predicted"/>
<dbReference type="PANTHER" id="PTHR22966">
    <property type="entry name" value="2-AMINOETHANETHIOL DIOXYGENASE"/>
    <property type="match status" value="1"/>
</dbReference>
<dbReference type="SUPFAM" id="SSF51182">
    <property type="entry name" value="RmlC-like cupins"/>
    <property type="match status" value="1"/>
</dbReference>
<protein>
    <recommendedName>
        <fullName evidence="7">Cysteine dioxygenase</fullName>
    </recommendedName>
</protein>
<evidence type="ECO:0000313" key="5">
    <source>
        <dbReference type="EMBL" id="KAH6596650.1"/>
    </source>
</evidence>
<dbReference type="InterPro" id="IPR012864">
    <property type="entry name" value="PCO/ADO"/>
</dbReference>
<accession>A0ABQ8FH30</accession>
<dbReference type="Gene3D" id="2.60.120.10">
    <property type="entry name" value="Jelly Rolls"/>
    <property type="match status" value="1"/>
</dbReference>
<keyword evidence="2" id="KW-0560">Oxidoreductase</keyword>
<evidence type="ECO:0000313" key="6">
    <source>
        <dbReference type="Proteomes" id="UP001648503"/>
    </source>
</evidence>
<evidence type="ECO:0000256" key="2">
    <source>
        <dbReference type="ARBA" id="ARBA00023002"/>
    </source>
</evidence>
<organism evidence="5 6">
    <name type="scientific">Batrachochytrium salamandrivorans</name>
    <dbReference type="NCBI Taxonomy" id="1357716"/>
    <lineage>
        <taxon>Eukaryota</taxon>
        <taxon>Fungi</taxon>
        <taxon>Fungi incertae sedis</taxon>
        <taxon>Chytridiomycota</taxon>
        <taxon>Chytridiomycota incertae sedis</taxon>
        <taxon>Chytridiomycetes</taxon>
        <taxon>Rhizophydiales</taxon>
        <taxon>Rhizophydiales incertae sedis</taxon>
        <taxon>Batrachochytrium</taxon>
    </lineage>
</organism>
<feature type="region of interest" description="Disordered" evidence="4">
    <location>
        <begin position="478"/>
        <end position="502"/>
    </location>
</feature>
<dbReference type="Pfam" id="PF07847">
    <property type="entry name" value="PCO_ADO"/>
    <property type="match status" value="1"/>
</dbReference>
<evidence type="ECO:0008006" key="7">
    <source>
        <dbReference type="Google" id="ProtNLM"/>
    </source>
</evidence>
<keyword evidence="6" id="KW-1185">Reference proteome</keyword>
<comment type="caution">
    <text evidence="5">The sequence shown here is derived from an EMBL/GenBank/DDBJ whole genome shotgun (WGS) entry which is preliminary data.</text>
</comment>
<dbReference type="EMBL" id="JAFCIX010000204">
    <property type="protein sequence ID" value="KAH6596650.1"/>
    <property type="molecule type" value="Genomic_DNA"/>
</dbReference>
<feature type="compositionally biased region" description="Low complexity" evidence="4">
    <location>
        <begin position="493"/>
        <end position="502"/>
    </location>
</feature>
<gene>
    <name evidence="5" type="ORF">BASA50_004981</name>
</gene>
<dbReference type="CDD" id="cd20289">
    <property type="entry name" value="cupin_ADO"/>
    <property type="match status" value="1"/>
</dbReference>
<dbReference type="Proteomes" id="UP001648503">
    <property type="component" value="Unassembled WGS sequence"/>
</dbReference>
<evidence type="ECO:0000256" key="3">
    <source>
        <dbReference type="ARBA" id="ARBA00023004"/>
    </source>
</evidence>
<keyword evidence="3" id="KW-0408">Iron</keyword>
<sequence>MPLLQAIGLFAERLFAAPDSAAPTTKTTARLLEGITKLLYKLTPESFTLSPPVYPIEFYPLYETNHFTMCIFVLKNGATMPTHDHPGMSVFTKLISGSMQVKTYEILKDPDSSLLAVDPISGSPLQLRRAHVGMNKIVSADSPDSLLTINPISGPNMHSFTAVSDHAVFIDILGPPYNNDRVCTYFRELPLTSFGMYCPTLLDGGPPITPPASATTLQREAAHNNAVNKLNLDPSSKFNILERAAADTTESRHLESSDLHYSESQYFLSPTTVTQLNVPGSRNTPVLETTRSLNNNSLEFSSLSPTNILSPNSEFVASYRSLSPHPYSSANDATFQLHSQLCSHMKATQIETATVSPALSPMSSPPSILGSIVPTERWAETVPGNTTAPETSASFPLRLSTSVYTRPSTSLPSDFMLANGHSHHAEGATTTVWLLEHPDMEYDCYEREYNLAGGSELIPLVVNTPTVSLTAPQENRAMPELSEPQRVSTTEGGVSTLGPISSSSSLLHRGSVQLSPVATGENGFFNHAVMADMYGSVNGLNGVSISQPRVNGISSEKQDMDLEMPLQRT</sequence>
<dbReference type="PANTHER" id="PTHR22966:SF61">
    <property type="entry name" value="2-AMINOETHANETHIOL DIOXYGENASE"/>
    <property type="match status" value="1"/>
</dbReference>
<dbReference type="InterPro" id="IPR011051">
    <property type="entry name" value="RmlC_Cupin_sf"/>
</dbReference>